<dbReference type="NCBIfam" id="NF047331">
    <property type="entry name" value="phage_HTJ"/>
    <property type="match status" value="1"/>
</dbReference>
<evidence type="ECO:0000256" key="1">
    <source>
        <dbReference type="SAM" id="MobiDB-lite"/>
    </source>
</evidence>
<feature type="region of interest" description="Disordered" evidence="1">
    <location>
        <begin position="48"/>
        <end position="71"/>
    </location>
</feature>
<proteinExistence type="predicted"/>
<dbReference type="AlphaFoldDB" id="A0A239LEX9"/>
<feature type="compositionally biased region" description="Low complexity" evidence="1">
    <location>
        <begin position="51"/>
        <end position="71"/>
    </location>
</feature>
<dbReference type="Proteomes" id="UP000198284">
    <property type="component" value="Unassembled WGS sequence"/>
</dbReference>
<evidence type="ECO:0000313" key="3">
    <source>
        <dbReference type="Proteomes" id="UP000198284"/>
    </source>
</evidence>
<name>A0A239LEX9_9BURK</name>
<evidence type="ECO:0000313" key="2">
    <source>
        <dbReference type="EMBL" id="SNT28860.1"/>
    </source>
</evidence>
<sequence length="71" mass="8046">MAFSVQDLQNLDNAIKTGRRRVKYADKEVEYRSMAEMMEARSFIQGELEKSGQLSSSSRTSNTSFASFGRD</sequence>
<organism evidence="2 3">
    <name type="scientific">Noviherbaspirillum humi</name>
    <dbReference type="NCBI Taxonomy" id="1688639"/>
    <lineage>
        <taxon>Bacteria</taxon>
        <taxon>Pseudomonadati</taxon>
        <taxon>Pseudomonadota</taxon>
        <taxon>Betaproteobacteria</taxon>
        <taxon>Burkholderiales</taxon>
        <taxon>Oxalobacteraceae</taxon>
        <taxon>Noviherbaspirillum</taxon>
    </lineage>
</organism>
<dbReference type="EMBL" id="FZOT01000022">
    <property type="protein sequence ID" value="SNT28860.1"/>
    <property type="molecule type" value="Genomic_DNA"/>
</dbReference>
<keyword evidence="3" id="KW-1185">Reference proteome</keyword>
<dbReference type="OrthoDB" id="8657519at2"/>
<protein>
    <submittedName>
        <fullName evidence="2">Uncharacterized protein</fullName>
    </submittedName>
</protein>
<reference evidence="2 3" key="1">
    <citation type="submission" date="2017-06" db="EMBL/GenBank/DDBJ databases">
        <authorList>
            <person name="Kim H.J."/>
            <person name="Triplett B.A."/>
        </authorList>
    </citation>
    <scope>NUCLEOTIDE SEQUENCE [LARGE SCALE GENOMIC DNA]</scope>
    <source>
        <strain evidence="2 3">U15</strain>
    </source>
</reference>
<accession>A0A239LEX9</accession>
<dbReference type="RefSeq" id="WP_089401418.1">
    <property type="nucleotide sequence ID" value="NZ_FZOT01000022.1"/>
</dbReference>
<gene>
    <name evidence="2" type="ORF">SAMN06265795_12234</name>
</gene>